<evidence type="ECO:0000313" key="2">
    <source>
        <dbReference type="Proteomes" id="UP001266305"/>
    </source>
</evidence>
<evidence type="ECO:0000313" key="1">
    <source>
        <dbReference type="EMBL" id="KAK2112596.1"/>
    </source>
</evidence>
<accession>A0ABQ9VTX0</accession>
<name>A0ABQ9VTX0_SAGOE</name>
<keyword evidence="2" id="KW-1185">Reference proteome</keyword>
<proteinExistence type="predicted"/>
<reference evidence="1 2" key="1">
    <citation type="submission" date="2023-05" db="EMBL/GenBank/DDBJ databases">
        <title>B98-5 Cell Line De Novo Hybrid Assembly: An Optical Mapping Approach.</title>
        <authorList>
            <person name="Kananen K."/>
            <person name="Auerbach J.A."/>
            <person name="Kautto E."/>
            <person name="Blachly J.S."/>
        </authorList>
    </citation>
    <scope>NUCLEOTIDE SEQUENCE [LARGE SCALE GENOMIC DNA]</scope>
    <source>
        <strain evidence="1">B95-8</strain>
        <tissue evidence="1">Cell line</tissue>
    </source>
</reference>
<organism evidence="1 2">
    <name type="scientific">Saguinus oedipus</name>
    <name type="common">Cotton-top tamarin</name>
    <name type="synonym">Oedipomidas oedipus</name>
    <dbReference type="NCBI Taxonomy" id="9490"/>
    <lineage>
        <taxon>Eukaryota</taxon>
        <taxon>Metazoa</taxon>
        <taxon>Chordata</taxon>
        <taxon>Craniata</taxon>
        <taxon>Vertebrata</taxon>
        <taxon>Euteleostomi</taxon>
        <taxon>Mammalia</taxon>
        <taxon>Eutheria</taxon>
        <taxon>Euarchontoglires</taxon>
        <taxon>Primates</taxon>
        <taxon>Haplorrhini</taxon>
        <taxon>Platyrrhini</taxon>
        <taxon>Cebidae</taxon>
        <taxon>Callitrichinae</taxon>
        <taxon>Saguinus</taxon>
    </lineage>
</organism>
<comment type="caution">
    <text evidence="1">The sequence shown here is derived from an EMBL/GenBank/DDBJ whole genome shotgun (WGS) entry which is preliminary data.</text>
</comment>
<gene>
    <name evidence="1" type="ORF">P7K49_012343</name>
</gene>
<sequence>MALRRSRRLAYAYLCPRTPCAAGSLPAGYGNAARAALLMRGSSTHSASRSRQVSAGRERCCPARLGFEAREVYMSTGFSFGSGTLGSTTAAVSPLGRERLGNRTFSPSWAGSPSPPTPRSFLVSRSSLFTLASFPVWLESLSVAPVPGPSAAW</sequence>
<dbReference type="Proteomes" id="UP001266305">
    <property type="component" value="Unassembled WGS sequence"/>
</dbReference>
<protein>
    <submittedName>
        <fullName evidence="1">Uncharacterized protein</fullName>
    </submittedName>
</protein>
<dbReference type="EMBL" id="JASSZA010000005">
    <property type="protein sequence ID" value="KAK2112596.1"/>
    <property type="molecule type" value="Genomic_DNA"/>
</dbReference>